<proteinExistence type="predicted"/>
<reference evidence="2" key="1">
    <citation type="journal article" date="2008" name="Nat. Genet.">
        <title>The Pristionchus pacificus genome provides a unique perspective on nematode lifestyle and parasitism.</title>
        <authorList>
            <person name="Dieterich C."/>
            <person name="Clifton S.W."/>
            <person name="Schuster L.N."/>
            <person name="Chinwalla A."/>
            <person name="Delehaunty K."/>
            <person name="Dinkelacker I."/>
            <person name="Fulton L."/>
            <person name="Fulton R."/>
            <person name="Godfrey J."/>
            <person name="Minx P."/>
            <person name="Mitreva M."/>
            <person name="Roeseler W."/>
            <person name="Tian H."/>
            <person name="Witte H."/>
            <person name="Yang S.P."/>
            <person name="Wilson R.K."/>
            <person name="Sommer R.J."/>
        </authorList>
    </citation>
    <scope>NUCLEOTIDE SEQUENCE [LARGE SCALE GENOMIC DNA]</scope>
    <source>
        <strain evidence="2">PS312</strain>
    </source>
</reference>
<dbReference type="AlphaFoldDB" id="A0A2A6CTG1"/>
<dbReference type="EnsemblMetazoa" id="PPA45085.1">
    <property type="protein sequence ID" value="PPA45085.1"/>
    <property type="gene ID" value="WBGene00283454"/>
</dbReference>
<organism evidence="1 2">
    <name type="scientific">Pristionchus pacificus</name>
    <name type="common">Parasitic nematode worm</name>
    <dbReference type="NCBI Taxonomy" id="54126"/>
    <lineage>
        <taxon>Eukaryota</taxon>
        <taxon>Metazoa</taxon>
        <taxon>Ecdysozoa</taxon>
        <taxon>Nematoda</taxon>
        <taxon>Chromadorea</taxon>
        <taxon>Rhabditida</taxon>
        <taxon>Rhabditina</taxon>
        <taxon>Diplogasteromorpha</taxon>
        <taxon>Diplogasteroidea</taxon>
        <taxon>Neodiplogasteridae</taxon>
        <taxon>Pristionchus</taxon>
    </lineage>
</organism>
<accession>A0A8R1Z7U1</accession>
<evidence type="ECO:0000313" key="1">
    <source>
        <dbReference type="EnsemblMetazoa" id="PPA45085.1"/>
    </source>
</evidence>
<protein>
    <submittedName>
        <fullName evidence="1">Uncharacterized protein</fullName>
    </submittedName>
</protein>
<evidence type="ECO:0000313" key="2">
    <source>
        <dbReference type="Proteomes" id="UP000005239"/>
    </source>
</evidence>
<accession>A0A2A6CTG1</accession>
<keyword evidence="2" id="KW-1185">Reference proteome</keyword>
<sequence length="180" mass="19963">MRIATHYEVTTSIVYDISGPRKSFTTLIPKYSTFRSLRNRKKRFPAVKNFSKCEFVLLLILPDECHGREGGSDLNNEFIIIVFTSSNGFGSFAPNPPIGITFVSVGVAKSIRGSVLTRDNATRRCSPCNALGEQIPRPGAHGMNIQRAAECRGHTQLVELVSEQWNDRIELADGKHVDLA</sequence>
<dbReference type="Proteomes" id="UP000005239">
    <property type="component" value="Unassembled WGS sequence"/>
</dbReference>
<name>A0A2A6CTG1_PRIPA</name>
<gene>
    <name evidence="1" type="primary">WBGene00283454</name>
</gene>
<reference evidence="1" key="2">
    <citation type="submission" date="2022-06" db="UniProtKB">
        <authorList>
            <consortium name="EnsemblMetazoa"/>
        </authorList>
    </citation>
    <scope>IDENTIFICATION</scope>
    <source>
        <strain evidence="1">PS312</strain>
    </source>
</reference>